<dbReference type="RefSeq" id="WP_161982489.1">
    <property type="nucleotide sequence ID" value="NZ_BIFT01000002.1"/>
</dbReference>
<sequence>MQMIDLRLSQLAPTDLRGLPVADTEHGLSRWYPPEFLPREGQGILFLDELNLAPPAMQGMAQQLILDRRVGSYTVPDDWFVGAAGNRKEDRASVFDMPAPLANRFIHLNVEPHFESFKIYALQNTIHEHILGFLSFRPALLHKLDPQQPAWPSPRSWMIANKLYALNMDISYVVGMGAASELASFVKLYNQLPDVEVVLQGMVRISYFLRSHPSIML</sequence>
<evidence type="ECO:0000313" key="1">
    <source>
        <dbReference type="EMBL" id="GCE30380.1"/>
    </source>
</evidence>
<evidence type="ECO:0008006" key="3">
    <source>
        <dbReference type="Google" id="ProtNLM"/>
    </source>
</evidence>
<gene>
    <name evidence="1" type="ORF">KDA_58640</name>
</gene>
<dbReference type="Proteomes" id="UP000287171">
    <property type="component" value="Unassembled WGS sequence"/>
</dbReference>
<protein>
    <recommendedName>
        <fullName evidence="3">ATPase dynein-related AAA domain-containing protein</fullName>
    </recommendedName>
</protein>
<comment type="caution">
    <text evidence="1">The sequence shown here is derived from an EMBL/GenBank/DDBJ whole genome shotgun (WGS) entry which is preliminary data.</text>
</comment>
<evidence type="ECO:0000313" key="2">
    <source>
        <dbReference type="Proteomes" id="UP000287171"/>
    </source>
</evidence>
<dbReference type="Gene3D" id="3.40.50.300">
    <property type="entry name" value="P-loop containing nucleotide triphosphate hydrolases"/>
    <property type="match status" value="1"/>
</dbReference>
<dbReference type="EMBL" id="BIFT01000002">
    <property type="protein sequence ID" value="GCE30380.1"/>
    <property type="molecule type" value="Genomic_DNA"/>
</dbReference>
<dbReference type="SUPFAM" id="SSF52540">
    <property type="entry name" value="P-loop containing nucleoside triphosphate hydrolases"/>
    <property type="match status" value="1"/>
</dbReference>
<organism evidence="1 2">
    <name type="scientific">Dictyobacter alpinus</name>
    <dbReference type="NCBI Taxonomy" id="2014873"/>
    <lineage>
        <taxon>Bacteria</taxon>
        <taxon>Bacillati</taxon>
        <taxon>Chloroflexota</taxon>
        <taxon>Ktedonobacteria</taxon>
        <taxon>Ktedonobacterales</taxon>
        <taxon>Dictyobacteraceae</taxon>
        <taxon>Dictyobacter</taxon>
    </lineage>
</organism>
<name>A0A402BGH8_9CHLR</name>
<dbReference type="InterPro" id="IPR027417">
    <property type="entry name" value="P-loop_NTPase"/>
</dbReference>
<dbReference type="AlphaFoldDB" id="A0A402BGH8"/>
<proteinExistence type="predicted"/>
<accession>A0A402BGH8</accession>
<reference evidence="2" key="1">
    <citation type="submission" date="2018-12" db="EMBL/GenBank/DDBJ databases">
        <title>Tengunoibacter tsumagoiensis gen. nov., sp. nov., Dictyobacter kobayashii sp. nov., D. alpinus sp. nov., and D. joshuensis sp. nov. and description of Dictyobacteraceae fam. nov. within the order Ktedonobacterales isolated from Tengu-no-mugimeshi.</title>
        <authorList>
            <person name="Wang C.M."/>
            <person name="Zheng Y."/>
            <person name="Sakai Y."/>
            <person name="Toyoda A."/>
            <person name="Minakuchi Y."/>
            <person name="Abe K."/>
            <person name="Yokota A."/>
            <person name="Yabe S."/>
        </authorList>
    </citation>
    <scope>NUCLEOTIDE SEQUENCE [LARGE SCALE GENOMIC DNA]</scope>
    <source>
        <strain evidence="2">Uno16</strain>
    </source>
</reference>
<keyword evidence="2" id="KW-1185">Reference proteome</keyword>